<keyword evidence="1" id="KW-0472">Membrane</keyword>
<organism evidence="2 3">
    <name type="scientific">Epilithonimonas mollis</name>
    <dbReference type="NCBI Taxonomy" id="216903"/>
    <lineage>
        <taxon>Bacteria</taxon>
        <taxon>Pseudomonadati</taxon>
        <taxon>Bacteroidota</taxon>
        <taxon>Flavobacteriia</taxon>
        <taxon>Flavobacteriales</taxon>
        <taxon>Weeksellaceae</taxon>
        <taxon>Chryseobacterium group</taxon>
        <taxon>Epilithonimonas</taxon>
    </lineage>
</organism>
<keyword evidence="3" id="KW-1185">Reference proteome</keyword>
<feature type="transmembrane region" description="Helical" evidence="1">
    <location>
        <begin position="44"/>
        <end position="61"/>
    </location>
</feature>
<keyword evidence="1" id="KW-0812">Transmembrane</keyword>
<accession>A0A1M6TIJ1</accession>
<dbReference type="RefSeq" id="WP_072999297.1">
    <property type="nucleotide sequence ID" value="NZ_FRAM01000003.1"/>
</dbReference>
<keyword evidence="1" id="KW-1133">Transmembrane helix</keyword>
<dbReference type="AlphaFoldDB" id="A0A1M6TIJ1"/>
<gene>
    <name evidence="2" type="ORF">SAMN05444371_2897</name>
</gene>
<reference evidence="3" key="1">
    <citation type="submission" date="2016-11" db="EMBL/GenBank/DDBJ databases">
        <authorList>
            <person name="Varghese N."/>
            <person name="Submissions S."/>
        </authorList>
    </citation>
    <scope>NUCLEOTIDE SEQUENCE [LARGE SCALE GENOMIC DNA]</scope>
    <source>
        <strain evidence="3">DSM 18016</strain>
    </source>
</reference>
<name>A0A1M6TIJ1_9FLAO</name>
<evidence type="ECO:0000313" key="2">
    <source>
        <dbReference type="EMBL" id="SHK56706.1"/>
    </source>
</evidence>
<sequence>MRLSNKNNTPVITFVYTIVGIIFILGVIGYLMEISKFDVLGNKAWILLLIPVLLLIPLYVMGKPLFEYDSDGEALNFRNSHILYIFSKKNAKDEFPKYKLVKFNIINGFIFKRLYIYITSKKNRVIILKYDITYLTRKQIKDLKFSLNKVVKANLEIGHNDNTASD</sequence>
<evidence type="ECO:0000313" key="3">
    <source>
        <dbReference type="Proteomes" id="UP000184498"/>
    </source>
</evidence>
<dbReference type="EMBL" id="FRAM01000003">
    <property type="protein sequence ID" value="SHK56706.1"/>
    <property type="molecule type" value="Genomic_DNA"/>
</dbReference>
<feature type="transmembrane region" description="Helical" evidence="1">
    <location>
        <begin position="12"/>
        <end position="32"/>
    </location>
</feature>
<evidence type="ECO:0000256" key="1">
    <source>
        <dbReference type="SAM" id="Phobius"/>
    </source>
</evidence>
<dbReference type="STRING" id="216903.SAMN05444371_2897"/>
<protein>
    <submittedName>
        <fullName evidence="2">Uncharacterized protein</fullName>
    </submittedName>
</protein>
<dbReference type="Proteomes" id="UP000184498">
    <property type="component" value="Unassembled WGS sequence"/>
</dbReference>
<dbReference type="OrthoDB" id="1452926at2"/>
<proteinExistence type="predicted"/>